<dbReference type="InterPro" id="IPR032466">
    <property type="entry name" value="Metal_Hydrolase"/>
</dbReference>
<organism evidence="1 3">
    <name type="scientific">Treponema rectale</name>
    <dbReference type="NCBI Taxonomy" id="744512"/>
    <lineage>
        <taxon>Bacteria</taxon>
        <taxon>Pseudomonadati</taxon>
        <taxon>Spirochaetota</taxon>
        <taxon>Spirochaetia</taxon>
        <taxon>Spirochaetales</taxon>
        <taxon>Treponemataceae</taxon>
        <taxon>Treponema</taxon>
    </lineage>
</organism>
<dbReference type="SUPFAM" id="SSF51556">
    <property type="entry name" value="Metallo-dependent hydrolases"/>
    <property type="match status" value="1"/>
</dbReference>
<dbReference type="KEGG" id="trc:DYE49_06880"/>
<sequence length="259" mass="30010">MFRPLFCDAHFHLIPSIEKQTELWTSGSSFYGVTCAHSPEEYFVQHDRVSLLKNEGFCIYEAFGIHPQNPVPEYADFLEKLLMQRKIAAVGECGFDFYDEYFKKNEILQKKCFELCTELALKYDVPVIIHDRKALNELFFYKKVLKRLPSCIFHGFGFSKNEASSLLSNGINAYFSFGKNLLRNSRRSIECLCSLERKRILLETDAPFMTLREQDFTPLSDIKKVYDAAAKYLSLEAAALEELILENFSEAYFLRTSTI</sequence>
<keyword evidence="3" id="KW-1185">Reference proteome</keyword>
<proteinExistence type="predicted"/>
<dbReference type="Proteomes" id="UP000578697">
    <property type="component" value="Unassembled WGS sequence"/>
</dbReference>
<dbReference type="GO" id="GO:0016788">
    <property type="term" value="F:hydrolase activity, acting on ester bonds"/>
    <property type="evidence" value="ECO:0007669"/>
    <property type="project" value="InterPro"/>
</dbReference>
<name>A0A840SD33_9SPIR</name>
<gene>
    <name evidence="2" type="ORF">DYE49_06880</name>
    <name evidence="1" type="ORF">HNP77_000442</name>
</gene>
<keyword evidence="1" id="KW-0378">Hydrolase</keyword>
<dbReference type="EMBL" id="CP031517">
    <property type="protein sequence ID" value="QOS40190.1"/>
    <property type="molecule type" value="Genomic_DNA"/>
</dbReference>
<reference evidence="1 3" key="2">
    <citation type="submission" date="2020-08" db="EMBL/GenBank/DDBJ databases">
        <title>Genomic Encyclopedia of Type Strains, Phase IV (KMG-IV): sequencing the most valuable type-strain genomes for metagenomic binning, comparative biology and taxonomic classification.</title>
        <authorList>
            <person name="Goeker M."/>
        </authorList>
    </citation>
    <scope>NUCLEOTIDE SEQUENCE [LARGE SCALE GENOMIC DNA]</scope>
    <source>
        <strain evidence="1 3">DSM 103679</strain>
    </source>
</reference>
<dbReference type="Proteomes" id="UP000593591">
    <property type="component" value="Chromosome"/>
</dbReference>
<dbReference type="EC" id="3.1.21.-" evidence="1"/>
<dbReference type="Pfam" id="PF01026">
    <property type="entry name" value="TatD_DNase"/>
    <property type="match status" value="1"/>
</dbReference>
<protein>
    <submittedName>
        <fullName evidence="1">TatD DNase family protein</fullName>
        <ecNumber evidence="1">3.1.21.-</ecNumber>
    </submittedName>
</protein>
<evidence type="ECO:0000313" key="2">
    <source>
        <dbReference type="EMBL" id="QOS40190.1"/>
    </source>
</evidence>
<dbReference type="InterPro" id="IPR001130">
    <property type="entry name" value="TatD-like"/>
</dbReference>
<dbReference type="RefSeq" id="WP_184651531.1">
    <property type="nucleotide sequence ID" value="NZ_JACHFR010000001.1"/>
</dbReference>
<evidence type="ECO:0000313" key="3">
    <source>
        <dbReference type="Proteomes" id="UP000578697"/>
    </source>
</evidence>
<dbReference type="AlphaFoldDB" id="A0A840SD33"/>
<evidence type="ECO:0000313" key="4">
    <source>
        <dbReference type="Proteomes" id="UP000593591"/>
    </source>
</evidence>
<dbReference type="PANTHER" id="PTHR46124:SF2">
    <property type="entry name" value="D-AMINOACYL-TRNA DEACYLASE"/>
    <property type="match status" value="1"/>
</dbReference>
<reference evidence="2 4" key="1">
    <citation type="submission" date="2018-08" db="EMBL/GenBank/DDBJ databases">
        <title>The first complete genome of Treponema rectale (CHPAT), a commensal spirochete of the bovine rectum.</title>
        <authorList>
            <person name="Staton G.J."/>
            <person name="Clegg S.R."/>
            <person name="Carter S.D."/>
            <person name="Radford A.D."/>
            <person name="Darby A."/>
            <person name="Hall N."/>
            <person name="Birtles R.J."/>
            <person name="Evans N.J."/>
        </authorList>
    </citation>
    <scope>NUCLEOTIDE SEQUENCE [LARGE SCALE GENOMIC DNA]</scope>
    <source>
        <strain evidence="2 4">CHPA</strain>
    </source>
</reference>
<evidence type="ECO:0000313" key="1">
    <source>
        <dbReference type="EMBL" id="MBB5218098.1"/>
    </source>
</evidence>
<dbReference type="Gene3D" id="3.20.20.140">
    <property type="entry name" value="Metal-dependent hydrolases"/>
    <property type="match status" value="1"/>
</dbReference>
<accession>A0A840SD33</accession>
<dbReference type="EMBL" id="JACHFR010000001">
    <property type="protein sequence ID" value="MBB5218098.1"/>
    <property type="molecule type" value="Genomic_DNA"/>
</dbReference>
<dbReference type="PANTHER" id="PTHR46124">
    <property type="entry name" value="D-AMINOACYL-TRNA DEACYLASE"/>
    <property type="match status" value="1"/>
</dbReference>
<dbReference type="GO" id="GO:0005829">
    <property type="term" value="C:cytosol"/>
    <property type="evidence" value="ECO:0007669"/>
    <property type="project" value="TreeGrafter"/>
</dbReference>